<gene>
    <name evidence="1" type="ORF">J5U22_01894</name>
</gene>
<organism evidence="1 2">
    <name type="scientific">Saccharolobus shibatae</name>
    <dbReference type="NCBI Taxonomy" id="2286"/>
    <lineage>
        <taxon>Archaea</taxon>
        <taxon>Thermoproteota</taxon>
        <taxon>Thermoprotei</taxon>
        <taxon>Sulfolobales</taxon>
        <taxon>Sulfolobaceae</taxon>
        <taxon>Saccharolobus</taxon>
    </lineage>
</organism>
<evidence type="ECO:0000313" key="2">
    <source>
        <dbReference type="Proteomes" id="UP000694036"/>
    </source>
</evidence>
<name>A0A8F5C1D7_9CREN</name>
<evidence type="ECO:0008006" key="3">
    <source>
        <dbReference type="Google" id="ProtNLM"/>
    </source>
</evidence>
<dbReference type="SUPFAM" id="SSF75169">
    <property type="entry name" value="DsrEFH-like"/>
    <property type="match status" value="1"/>
</dbReference>
<dbReference type="InterPro" id="IPR027396">
    <property type="entry name" value="DsrEFH-like"/>
</dbReference>
<keyword evidence="2" id="KW-1185">Reference proteome</keyword>
<dbReference type="EMBL" id="CP077713">
    <property type="protein sequence ID" value="QXJ35347.1"/>
    <property type="molecule type" value="Genomic_DNA"/>
</dbReference>
<evidence type="ECO:0000313" key="1">
    <source>
        <dbReference type="EMBL" id="QXJ35347.1"/>
    </source>
</evidence>
<protein>
    <recommendedName>
        <fullName evidence="3">DsrE family protein</fullName>
    </recommendedName>
</protein>
<reference evidence="1 2" key="1">
    <citation type="journal article" date="2021" name="Environ. Microbiol.">
        <title>New insights into the diversity and evolution of the archaeal mobilome from three complete genomes of Saccharolobus shibatae.</title>
        <authorList>
            <person name="Medvedeva S."/>
            <person name="Brandt D."/>
            <person name="Cvirkaite-Krupovic V."/>
            <person name="Liu Y."/>
            <person name="Severinov K."/>
            <person name="Ishino S."/>
            <person name="Ishino Y."/>
            <person name="Prangishvili D."/>
            <person name="Kalinowski J."/>
            <person name="Krupovic M."/>
        </authorList>
    </citation>
    <scope>NUCLEOTIDE SEQUENCE [LARGE SCALE GENOMIC DNA]</scope>
    <source>
        <strain evidence="1 2">S38A</strain>
    </source>
</reference>
<proteinExistence type="predicted"/>
<accession>A0A8F5C1D7</accession>
<sequence>MKYLISVLTDPTESRSNMAKVAHVILYAMELKKNRHEVLVYFDGGGIKAVENENLRKYIELAVKEGLIYGACGYCASPSHIGGKEKIEKIGIRLIGNEDNHIGIAELVNEGYYPIIV</sequence>
<dbReference type="AlphaFoldDB" id="A0A8F5C1D7"/>
<dbReference type="Proteomes" id="UP000694036">
    <property type="component" value="Chromosome"/>
</dbReference>
<dbReference type="Gene3D" id="3.40.1260.10">
    <property type="entry name" value="DsrEFH-like"/>
    <property type="match status" value="1"/>
</dbReference>